<reference evidence="1 2" key="1">
    <citation type="journal article" date="2024" name="Proc. Natl. Acad. Sci. U.S.A.">
        <title>The evolutionary genomics of adaptation to stress in wild rhizobium bacteria.</title>
        <authorList>
            <person name="Kehlet-Delgado H."/>
            <person name="Montoya A.P."/>
            <person name="Jensen K.T."/>
            <person name="Wendlandt C.E."/>
            <person name="Dexheimer C."/>
            <person name="Roberts M."/>
            <person name="Torres Martinez L."/>
            <person name="Friesen M.L."/>
            <person name="Griffitts J.S."/>
            <person name="Porter S.S."/>
        </authorList>
    </citation>
    <scope>NUCLEOTIDE SEQUENCE [LARGE SCALE GENOMIC DNA]</scope>
    <source>
        <strain evidence="1 2">M0468</strain>
    </source>
</reference>
<proteinExistence type="predicted"/>
<sequence>MTTILAISFTSLARLANDEQKQVKLTAFDLQANPEHPTLQFHRVDKSKDPNFWLVQVSREHPHHRAQVRREPDAAYVDRHDDAYAWAERRRIETHPTTGAVQIFEVRELVCTGWRTSPRNLNSMKSSPPSGSFSIWRRRGRETGCLYRV</sequence>
<keyword evidence="2" id="KW-1185">Reference proteome</keyword>
<gene>
    <name evidence="1" type="ORF">NKI81_28715</name>
</gene>
<name>A0ACC6T7G9_9HYPH</name>
<dbReference type="Proteomes" id="UP001480082">
    <property type="component" value="Unassembled WGS sequence"/>
</dbReference>
<comment type="caution">
    <text evidence="1">The sequence shown here is derived from an EMBL/GenBank/DDBJ whole genome shotgun (WGS) entry which is preliminary data.</text>
</comment>
<evidence type="ECO:0000313" key="1">
    <source>
        <dbReference type="EMBL" id="MER9287854.1"/>
    </source>
</evidence>
<organism evidence="1 2">
    <name type="scientific">Mesorhizobium australicum</name>
    <dbReference type="NCBI Taxonomy" id="536018"/>
    <lineage>
        <taxon>Bacteria</taxon>
        <taxon>Pseudomonadati</taxon>
        <taxon>Pseudomonadota</taxon>
        <taxon>Alphaproteobacteria</taxon>
        <taxon>Hyphomicrobiales</taxon>
        <taxon>Phyllobacteriaceae</taxon>
        <taxon>Mesorhizobium</taxon>
    </lineage>
</organism>
<protein>
    <submittedName>
        <fullName evidence="1">Uncharacterized protein</fullName>
    </submittedName>
</protein>
<evidence type="ECO:0000313" key="2">
    <source>
        <dbReference type="Proteomes" id="UP001480082"/>
    </source>
</evidence>
<accession>A0ACC6T7G9</accession>
<dbReference type="EMBL" id="JAMYRI010000025">
    <property type="protein sequence ID" value="MER9287854.1"/>
    <property type="molecule type" value="Genomic_DNA"/>
</dbReference>